<comment type="caution">
    <text evidence="4">The sequence shown here is derived from an EMBL/GenBank/DDBJ whole genome shotgun (WGS) entry which is preliminary data.</text>
</comment>
<protein>
    <submittedName>
        <fullName evidence="4">Tetratricopeptide repeat protein</fullName>
    </submittedName>
</protein>
<dbReference type="Gene3D" id="1.25.40.10">
    <property type="entry name" value="Tetratricopeptide repeat domain"/>
    <property type="match status" value="2"/>
</dbReference>
<evidence type="ECO:0000256" key="2">
    <source>
        <dbReference type="ARBA" id="ARBA00022803"/>
    </source>
</evidence>
<organism evidence="4 5">
    <name type="scientific">candidate division CSSED10-310 bacterium</name>
    <dbReference type="NCBI Taxonomy" id="2855610"/>
    <lineage>
        <taxon>Bacteria</taxon>
        <taxon>Bacteria division CSSED10-310</taxon>
    </lineage>
</organism>
<dbReference type="PANTHER" id="PTHR44943">
    <property type="entry name" value="CELLULOSE SYNTHASE OPERON PROTEIN C"/>
    <property type="match status" value="1"/>
</dbReference>
<keyword evidence="5" id="KW-1185">Reference proteome</keyword>
<name>A0ABV6Z3Z3_UNCC1</name>
<dbReference type="SMART" id="SM00028">
    <property type="entry name" value="TPR"/>
    <property type="match status" value="6"/>
</dbReference>
<keyword evidence="1" id="KW-0677">Repeat</keyword>
<sequence length="325" mass="37003">MPEIMKHYKQLIDDLNNLGYQDQIAAGQRAREIAHDARQAGHEGYAQFFEGEASFYEGDLETACSIESEALQLLPDVPFLLSNYAVVLMVHGMPEKALQYYDLALEMCPEDTHALCCKGVTMANLGHEEEALALFDKALTIHPDQTKLENGSLSKHDDKCPPAREINPYYWQTLMNKGVLLANLSRSGEALNYFDQALQVNPGNPRILKKKGDILMNLGRNEEALTHFDQVLEQNQENTQALRNKGITLSKMNRYQEALEYFHNLEKLVELNHFDLAVTTKLYEELKQLDKAKISAKQWISALEENDLPTEDATEYLKNIEQKKN</sequence>
<proteinExistence type="predicted"/>
<evidence type="ECO:0000313" key="5">
    <source>
        <dbReference type="Proteomes" id="UP001594351"/>
    </source>
</evidence>
<dbReference type="PROSITE" id="PS50005">
    <property type="entry name" value="TPR"/>
    <property type="match status" value="4"/>
</dbReference>
<dbReference type="PANTHER" id="PTHR44943:SF8">
    <property type="entry name" value="TPR REPEAT-CONTAINING PROTEIN MJ0263"/>
    <property type="match status" value="1"/>
</dbReference>
<evidence type="ECO:0000256" key="1">
    <source>
        <dbReference type="ARBA" id="ARBA00022737"/>
    </source>
</evidence>
<dbReference type="Pfam" id="PF14559">
    <property type="entry name" value="TPR_19"/>
    <property type="match status" value="1"/>
</dbReference>
<dbReference type="SUPFAM" id="SSF48452">
    <property type="entry name" value="TPR-like"/>
    <property type="match status" value="1"/>
</dbReference>
<feature type="repeat" description="TPR" evidence="3">
    <location>
        <begin position="239"/>
        <end position="272"/>
    </location>
</feature>
<feature type="repeat" description="TPR" evidence="3">
    <location>
        <begin position="171"/>
        <end position="204"/>
    </location>
</feature>
<dbReference type="InterPro" id="IPR051685">
    <property type="entry name" value="Ycf3/AcsC/BcsC/TPR_MFPF"/>
</dbReference>
<dbReference type="Proteomes" id="UP001594351">
    <property type="component" value="Unassembled WGS sequence"/>
</dbReference>
<feature type="repeat" description="TPR" evidence="3">
    <location>
        <begin position="205"/>
        <end position="238"/>
    </location>
</feature>
<gene>
    <name evidence="4" type="ORF">ACFL27_23445</name>
</gene>
<dbReference type="InterPro" id="IPR019734">
    <property type="entry name" value="TPR_rpt"/>
</dbReference>
<reference evidence="4 5" key="1">
    <citation type="submission" date="2024-09" db="EMBL/GenBank/DDBJ databases">
        <title>Laminarin stimulates single cell rates of sulfate reduction while oxygen inhibits transcriptomic activity in coastal marine sediment.</title>
        <authorList>
            <person name="Lindsay M."/>
            <person name="Orcutt B."/>
            <person name="Emerson D."/>
            <person name="Stepanauskas R."/>
            <person name="D'Angelo T."/>
        </authorList>
    </citation>
    <scope>NUCLEOTIDE SEQUENCE [LARGE SCALE GENOMIC DNA]</scope>
    <source>
        <strain evidence="4">SAG AM-311-K15</strain>
    </source>
</reference>
<evidence type="ECO:0000256" key="3">
    <source>
        <dbReference type="PROSITE-ProRule" id="PRU00339"/>
    </source>
</evidence>
<feature type="repeat" description="TPR" evidence="3">
    <location>
        <begin position="112"/>
        <end position="145"/>
    </location>
</feature>
<evidence type="ECO:0000313" key="4">
    <source>
        <dbReference type="EMBL" id="MFC1853163.1"/>
    </source>
</evidence>
<dbReference type="EMBL" id="JBHPBY010000436">
    <property type="protein sequence ID" value="MFC1853163.1"/>
    <property type="molecule type" value="Genomic_DNA"/>
</dbReference>
<dbReference type="InterPro" id="IPR011990">
    <property type="entry name" value="TPR-like_helical_dom_sf"/>
</dbReference>
<accession>A0ABV6Z3Z3</accession>
<keyword evidence="2 3" id="KW-0802">TPR repeat</keyword>